<evidence type="ECO:0000256" key="1">
    <source>
        <dbReference type="ARBA" id="ARBA00008812"/>
    </source>
</evidence>
<organism evidence="3 4">
    <name type="scientific">Paraconexibacter algicola</name>
    <dbReference type="NCBI Taxonomy" id="2133960"/>
    <lineage>
        <taxon>Bacteria</taxon>
        <taxon>Bacillati</taxon>
        <taxon>Actinomycetota</taxon>
        <taxon>Thermoleophilia</taxon>
        <taxon>Solirubrobacterales</taxon>
        <taxon>Paraconexibacteraceae</taxon>
        <taxon>Paraconexibacter</taxon>
    </lineage>
</organism>
<reference evidence="3 4" key="1">
    <citation type="submission" date="2018-03" db="EMBL/GenBank/DDBJ databases">
        <title>Aquarubrobacter algicola gen. nov., sp. nov., a novel actinobacterium isolated from shallow eutrophic lake during the end of cyanobacterial harmful algal blooms.</title>
        <authorList>
            <person name="Chun S.J."/>
        </authorList>
    </citation>
    <scope>NUCLEOTIDE SEQUENCE [LARGE SCALE GENOMIC DNA]</scope>
    <source>
        <strain evidence="3 4">Seoho-28</strain>
    </source>
</reference>
<name>A0A2T4ULP7_9ACTN</name>
<proteinExistence type="inferred from homology"/>
<evidence type="ECO:0000313" key="4">
    <source>
        <dbReference type="Proteomes" id="UP000240739"/>
    </source>
</evidence>
<dbReference type="PANTHER" id="PTHR34406">
    <property type="entry name" value="PROTEIN YCEI"/>
    <property type="match status" value="1"/>
</dbReference>
<feature type="domain" description="Lipid/polyisoprenoid-binding YceI-like" evidence="2">
    <location>
        <begin position="11"/>
        <end position="173"/>
    </location>
</feature>
<dbReference type="EMBL" id="PYYB01000001">
    <property type="protein sequence ID" value="PTL60134.1"/>
    <property type="molecule type" value="Genomic_DNA"/>
</dbReference>
<accession>A0A2T4ULP7</accession>
<dbReference type="SUPFAM" id="SSF101874">
    <property type="entry name" value="YceI-like"/>
    <property type="match status" value="1"/>
</dbReference>
<dbReference type="Gene3D" id="2.40.128.110">
    <property type="entry name" value="Lipid/polyisoprenoid-binding, YceI-like"/>
    <property type="match status" value="1"/>
</dbReference>
<gene>
    <name evidence="3" type="ORF">C7Y72_10995</name>
</gene>
<evidence type="ECO:0000313" key="3">
    <source>
        <dbReference type="EMBL" id="PTL60134.1"/>
    </source>
</evidence>
<dbReference type="Proteomes" id="UP000240739">
    <property type="component" value="Unassembled WGS sequence"/>
</dbReference>
<dbReference type="PANTHER" id="PTHR34406:SF1">
    <property type="entry name" value="PROTEIN YCEI"/>
    <property type="match status" value="1"/>
</dbReference>
<dbReference type="Pfam" id="PF04264">
    <property type="entry name" value="YceI"/>
    <property type="match status" value="1"/>
</dbReference>
<dbReference type="AlphaFoldDB" id="A0A2T4ULP7"/>
<comment type="similarity">
    <text evidence="1">Belongs to the UPF0312 family.</text>
</comment>
<sequence length="176" mass="18704">MSTATTPITGTWTIDAVHSSVGFSVKHIVSRFRAGFEQVEGSFDADAGVLVGRAPVESIDVTQPDFRGHLLSPDFFDVANHPTIDFVSRELTLSPDGTATATGELTLLGVTKPVVATGEYTETTEGPAGTIFGLELEAKVDRHDFGLSWNMEAPGGRKVVGDEVTITVSLELLQQA</sequence>
<dbReference type="RefSeq" id="WP_107568779.1">
    <property type="nucleotide sequence ID" value="NZ_PYYB01000001.1"/>
</dbReference>
<keyword evidence="4" id="KW-1185">Reference proteome</keyword>
<comment type="caution">
    <text evidence="3">The sequence shown here is derived from an EMBL/GenBank/DDBJ whole genome shotgun (WGS) entry which is preliminary data.</text>
</comment>
<evidence type="ECO:0000259" key="2">
    <source>
        <dbReference type="SMART" id="SM00867"/>
    </source>
</evidence>
<dbReference type="InterPro" id="IPR007372">
    <property type="entry name" value="Lipid/polyisoprenoid-bd_YceI"/>
</dbReference>
<dbReference type="InterPro" id="IPR036761">
    <property type="entry name" value="TTHA0802/YceI-like_sf"/>
</dbReference>
<protein>
    <submittedName>
        <fullName evidence="3">Polyisoprenoid-binding protein</fullName>
    </submittedName>
</protein>
<dbReference type="OrthoDB" id="9811006at2"/>
<dbReference type="SMART" id="SM00867">
    <property type="entry name" value="YceI"/>
    <property type="match status" value="1"/>
</dbReference>